<sequence>MGWPSGWPVNILGGRATSGHPLATCLLTKVKKRDVADGNIYETEDVMQNEGELDHTNLEEDGLEVSSLGGGIQNVREKTQENRTIFSVPQSPTMKRKLQKSVDTSLLVTKHLKQASDVLQSLVKKPNSQQNKSVSDGPELYAQLLAESPRNRLLLEHKIDNMVFEAIIQEMDSETQGRFPITINTVTVSSPCSSLESYISHGSTYSTREFSHSPSSYEQSPGTTYAPHLTANHVYIQPSQSQQQNVTVPLIQSSTVLEFYSNSDQFVNS</sequence>
<keyword evidence="2" id="KW-1185">Reference proteome</keyword>
<reference evidence="1 2" key="1">
    <citation type="submission" date="2019-08" db="EMBL/GenBank/DDBJ databases">
        <title>Whole genome of Aphis craccivora.</title>
        <authorList>
            <person name="Voronova N.V."/>
            <person name="Shulinski R.S."/>
            <person name="Bandarenka Y.V."/>
            <person name="Zhorov D.G."/>
            <person name="Warner D."/>
        </authorList>
    </citation>
    <scope>NUCLEOTIDE SEQUENCE [LARGE SCALE GENOMIC DNA]</scope>
    <source>
        <strain evidence="1">180601</strain>
        <tissue evidence="1">Whole Body</tissue>
    </source>
</reference>
<dbReference type="Proteomes" id="UP000478052">
    <property type="component" value="Unassembled WGS sequence"/>
</dbReference>
<dbReference type="AlphaFoldDB" id="A0A6G0Y229"/>
<proteinExistence type="predicted"/>
<evidence type="ECO:0000313" key="1">
    <source>
        <dbReference type="EMBL" id="KAF0747853.1"/>
    </source>
</evidence>
<accession>A0A6G0Y229</accession>
<protein>
    <submittedName>
        <fullName evidence="1">Uncharacterized protein</fullName>
    </submittedName>
</protein>
<name>A0A6G0Y229_APHCR</name>
<comment type="caution">
    <text evidence="1">The sequence shown here is derived from an EMBL/GenBank/DDBJ whole genome shotgun (WGS) entry which is preliminary data.</text>
</comment>
<gene>
    <name evidence="1" type="ORF">FWK35_00023453</name>
</gene>
<dbReference type="EMBL" id="VUJU01006692">
    <property type="protein sequence ID" value="KAF0747853.1"/>
    <property type="molecule type" value="Genomic_DNA"/>
</dbReference>
<organism evidence="1 2">
    <name type="scientific">Aphis craccivora</name>
    <name type="common">Cowpea aphid</name>
    <dbReference type="NCBI Taxonomy" id="307492"/>
    <lineage>
        <taxon>Eukaryota</taxon>
        <taxon>Metazoa</taxon>
        <taxon>Ecdysozoa</taxon>
        <taxon>Arthropoda</taxon>
        <taxon>Hexapoda</taxon>
        <taxon>Insecta</taxon>
        <taxon>Pterygota</taxon>
        <taxon>Neoptera</taxon>
        <taxon>Paraneoptera</taxon>
        <taxon>Hemiptera</taxon>
        <taxon>Sternorrhyncha</taxon>
        <taxon>Aphidomorpha</taxon>
        <taxon>Aphidoidea</taxon>
        <taxon>Aphididae</taxon>
        <taxon>Aphidini</taxon>
        <taxon>Aphis</taxon>
        <taxon>Aphis</taxon>
    </lineage>
</organism>
<evidence type="ECO:0000313" key="2">
    <source>
        <dbReference type="Proteomes" id="UP000478052"/>
    </source>
</evidence>
<dbReference type="OrthoDB" id="7469958at2759"/>